<name>A0A4Q4TB24_9PEZI</name>
<dbReference type="InterPro" id="IPR050314">
    <property type="entry name" value="Glycosyl_Hydrlase_18"/>
</dbReference>
<proteinExistence type="inferred from homology"/>
<comment type="catalytic activity">
    <reaction evidence="1">
        <text>Random endo-hydrolysis of N-acetyl-beta-D-glucosaminide (1-&gt;4)-beta-linkages in chitin and chitodextrins.</text>
        <dbReference type="EC" id="3.2.1.14"/>
    </reaction>
</comment>
<keyword evidence="10" id="KW-0624">Polysaccharide degradation</keyword>
<dbReference type="InterPro" id="IPR001223">
    <property type="entry name" value="Glyco_hydro18_cat"/>
</dbReference>
<evidence type="ECO:0000256" key="8">
    <source>
        <dbReference type="ARBA" id="ARBA00023277"/>
    </source>
</evidence>
<evidence type="ECO:0000256" key="3">
    <source>
        <dbReference type="ARBA" id="ARBA00008682"/>
    </source>
</evidence>
<keyword evidence="8" id="KW-0119">Carbohydrate metabolism</keyword>
<evidence type="ECO:0000256" key="4">
    <source>
        <dbReference type="ARBA" id="ARBA00012729"/>
    </source>
</evidence>
<comment type="subcellular location">
    <subcellularLocation>
        <location evidence="2">Secreted</location>
    </subcellularLocation>
</comment>
<dbReference type="AlphaFoldDB" id="A0A4Q4TB24"/>
<dbReference type="EMBL" id="QJNU01000320">
    <property type="protein sequence ID" value="RYP02313.1"/>
    <property type="molecule type" value="Genomic_DNA"/>
</dbReference>
<dbReference type="PROSITE" id="PS51910">
    <property type="entry name" value="GH18_2"/>
    <property type="match status" value="1"/>
</dbReference>
<dbReference type="PROSITE" id="PS01095">
    <property type="entry name" value="GH18_1"/>
    <property type="match status" value="1"/>
</dbReference>
<comment type="caution">
    <text evidence="13">The sequence shown here is derived from an EMBL/GenBank/DDBJ whole genome shotgun (WGS) entry which is preliminary data.</text>
</comment>
<keyword evidence="7" id="KW-0146">Chitin degradation</keyword>
<dbReference type="Gene3D" id="3.20.20.80">
    <property type="entry name" value="Glycosidases"/>
    <property type="match status" value="1"/>
</dbReference>
<evidence type="ECO:0000313" key="14">
    <source>
        <dbReference type="Proteomes" id="UP000293360"/>
    </source>
</evidence>
<dbReference type="PANTHER" id="PTHR11177:SF228">
    <property type="entry name" value="CHITINASE"/>
    <property type="match status" value="1"/>
</dbReference>
<comment type="similarity">
    <text evidence="3">Belongs to the glycosyl hydrolase 18 family. Chitinase class V subfamily.</text>
</comment>
<gene>
    <name evidence="13" type="ORF">DL764_005845</name>
</gene>
<protein>
    <recommendedName>
        <fullName evidence="4">chitinase</fullName>
        <ecNumber evidence="4">3.2.1.14</ecNumber>
    </recommendedName>
</protein>
<sequence length="351" mass="39076">MYGARQFINGAYYPSWRVYKDLPPSALQLDCINRVYYAFLLVNEDGSLRFQDEYADCQIPADGTTGCISALAKLKEQAPHLRALVSIGGGSGSKEFPALAADPSSRGRLAYACRQFVDEHGLDGVDVDWEHPEDEEQGRNYISLLEALRQALPAPRYELTTALSVGEWVLKHIDLYRAGYLLDYLNLMSYDFNGPWTDVCGHQAQLFPLSSNPADVYPALRQSAHAAVEYVVWRGFPAHKIVLGIPAYARSFAGAHGIGQPFRSHEEMDYVDLPREWVHNAQVDHNVGAAFYVDTSEDGKGFVSFDVPASVRRKAEYVRWRGLGGLFYWTGIGDIRGPESLMRAGCQALNA</sequence>
<dbReference type="GO" id="GO:0000272">
    <property type="term" value="P:polysaccharide catabolic process"/>
    <property type="evidence" value="ECO:0007669"/>
    <property type="project" value="UniProtKB-KW"/>
</dbReference>
<dbReference type="GO" id="GO:0008061">
    <property type="term" value="F:chitin binding"/>
    <property type="evidence" value="ECO:0007669"/>
    <property type="project" value="InterPro"/>
</dbReference>
<evidence type="ECO:0000256" key="9">
    <source>
        <dbReference type="ARBA" id="ARBA00023295"/>
    </source>
</evidence>
<accession>A0A4Q4TB24</accession>
<keyword evidence="9 11" id="KW-0326">Glycosidase</keyword>
<dbReference type="Gene3D" id="3.10.50.10">
    <property type="match status" value="1"/>
</dbReference>
<evidence type="ECO:0000313" key="13">
    <source>
        <dbReference type="EMBL" id="RYP02313.1"/>
    </source>
</evidence>
<dbReference type="Pfam" id="PF00704">
    <property type="entry name" value="Glyco_hydro_18"/>
    <property type="match status" value="1"/>
</dbReference>
<evidence type="ECO:0000256" key="1">
    <source>
        <dbReference type="ARBA" id="ARBA00000822"/>
    </source>
</evidence>
<evidence type="ECO:0000259" key="12">
    <source>
        <dbReference type="PROSITE" id="PS51910"/>
    </source>
</evidence>
<evidence type="ECO:0000256" key="7">
    <source>
        <dbReference type="ARBA" id="ARBA00023024"/>
    </source>
</evidence>
<dbReference type="SMART" id="SM00636">
    <property type="entry name" value="Glyco_18"/>
    <property type="match status" value="1"/>
</dbReference>
<feature type="domain" description="GH18" evidence="12">
    <location>
        <begin position="7"/>
        <end position="351"/>
    </location>
</feature>
<dbReference type="InterPro" id="IPR011583">
    <property type="entry name" value="Chitinase_II/V-like_cat"/>
</dbReference>
<evidence type="ECO:0000256" key="5">
    <source>
        <dbReference type="ARBA" id="ARBA00022525"/>
    </source>
</evidence>
<evidence type="ECO:0000256" key="11">
    <source>
        <dbReference type="RuleBase" id="RU000489"/>
    </source>
</evidence>
<dbReference type="OrthoDB" id="76388at2759"/>
<keyword evidence="14" id="KW-1185">Reference proteome</keyword>
<dbReference type="GO" id="GO:0008843">
    <property type="term" value="F:endochitinase activity"/>
    <property type="evidence" value="ECO:0007669"/>
    <property type="project" value="UniProtKB-EC"/>
</dbReference>
<reference evidence="13 14" key="1">
    <citation type="submission" date="2018-06" db="EMBL/GenBank/DDBJ databases">
        <title>Complete Genomes of Monosporascus.</title>
        <authorList>
            <person name="Robinson A.J."/>
            <person name="Natvig D.O."/>
        </authorList>
    </citation>
    <scope>NUCLEOTIDE SEQUENCE [LARGE SCALE GENOMIC DNA]</scope>
    <source>
        <strain evidence="13 14">CBS 110550</strain>
    </source>
</reference>
<dbReference type="InterPro" id="IPR029070">
    <property type="entry name" value="Chitinase_insertion_sf"/>
</dbReference>
<dbReference type="EC" id="3.2.1.14" evidence="4"/>
<evidence type="ECO:0000256" key="2">
    <source>
        <dbReference type="ARBA" id="ARBA00004613"/>
    </source>
</evidence>
<keyword evidence="5" id="KW-0964">Secreted</keyword>
<organism evidence="13 14">
    <name type="scientific">Monosporascus ibericus</name>
    <dbReference type="NCBI Taxonomy" id="155417"/>
    <lineage>
        <taxon>Eukaryota</taxon>
        <taxon>Fungi</taxon>
        <taxon>Dikarya</taxon>
        <taxon>Ascomycota</taxon>
        <taxon>Pezizomycotina</taxon>
        <taxon>Sordariomycetes</taxon>
        <taxon>Xylariomycetidae</taxon>
        <taxon>Xylariales</taxon>
        <taxon>Xylariales incertae sedis</taxon>
        <taxon>Monosporascus</taxon>
    </lineage>
</organism>
<dbReference type="Proteomes" id="UP000293360">
    <property type="component" value="Unassembled WGS sequence"/>
</dbReference>
<evidence type="ECO:0000256" key="10">
    <source>
        <dbReference type="ARBA" id="ARBA00023326"/>
    </source>
</evidence>
<dbReference type="InterPro" id="IPR001579">
    <property type="entry name" value="Glyco_hydro_18_chit_AS"/>
</dbReference>
<dbReference type="InterPro" id="IPR017853">
    <property type="entry name" value="GH"/>
</dbReference>
<dbReference type="GO" id="GO:0005576">
    <property type="term" value="C:extracellular region"/>
    <property type="evidence" value="ECO:0007669"/>
    <property type="project" value="UniProtKB-SubCell"/>
</dbReference>
<evidence type="ECO:0000256" key="6">
    <source>
        <dbReference type="ARBA" id="ARBA00022801"/>
    </source>
</evidence>
<dbReference type="GO" id="GO:0006032">
    <property type="term" value="P:chitin catabolic process"/>
    <property type="evidence" value="ECO:0007669"/>
    <property type="project" value="UniProtKB-KW"/>
</dbReference>
<dbReference type="SUPFAM" id="SSF51445">
    <property type="entry name" value="(Trans)glycosidases"/>
    <property type="match status" value="1"/>
</dbReference>
<dbReference type="STRING" id="155417.A0A4Q4TB24"/>
<keyword evidence="6 11" id="KW-0378">Hydrolase</keyword>
<dbReference type="PANTHER" id="PTHR11177">
    <property type="entry name" value="CHITINASE"/>
    <property type="match status" value="1"/>
</dbReference>